<dbReference type="RefSeq" id="WP_230741789.1">
    <property type="nucleotide sequence ID" value="NZ_PGCK01000006.1"/>
</dbReference>
<dbReference type="GO" id="GO:0030688">
    <property type="term" value="C:preribosome, small subunit precursor"/>
    <property type="evidence" value="ECO:0007669"/>
    <property type="project" value="TreeGrafter"/>
</dbReference>
<keyword evidence="6" id="KW-0479">Metal-binding</keyword>
<dbReference type="GO" id="GO:0005524">
    <property type="term" value="F:ATP binding"/>
    <property type="evidence" value="ECO:0007669"/>
    <property type="project" value="UniProtKB-KW"/>
</dbReference>
<evidence type="ECO:0000256" key="2">
    <source>
        <dbReference type="ARBA" id="ARBA00009196"/>
    </source>
</evidence>
<comment type="cofactor">
    <cofactor evidence="1">
        <name>Mg(2+)</name>
        <dbReference type="ChEBI" id="CHEBI:18420"/>
    </cofactor>
</comment>
<proteinExistence type="inferred from homology"/>
<evidence type="ECO:0000256" key="1">
    <source>
        <dbReference type="ARBA" id="ARBA00001946"/>
    </source>
</evidence>
<evidence type="ECO:0000256" key="10">
    <source>
        <dbReference type="ARBA" id="ARBA00022842"/>
    </source>
</evidence>
<dbReference type="InterPro" id="IPR018935">
    <property type="entry name" value="RIO_kinase_CS"/>
</dbReference>
<dbReference type="InterPro" id="IPR036390">
    <property type="entry name" value="WH_DNA-bd_sf"/>
</dbReference>
<evidence type="ECO:0000256" key="8">
    <source>
        <dbReference type="ARBA" id="ARBA00022777"/>
    </source>
</evidence>
<dbReference type="InterPro" id="IPR008266">
    <property type="entry name" value="Tyr_kinase_AS"/>
</dbReference>
<comment type="catalytic activity">
    <reaction evidence="11">
        <text>L-threonyl-[protein] + ATP = O-phospho-L-threonyl-[protein] + ADP + H(+)</text>
        <dbReference type="Rhea" id="RHEA:46608"/>
        <dbReference type="Rhea" id="RHEA-COMP:11060"/>
        <dbReference type="Rhea" id="RHEA-COMP:11605"/>
        <dbReference type="ChEBI" id="CHEBI:15378"/>
        <dbReference type="ChEBI" id="CHEBI:30013"/>
        <dbReference type="ChEBI" id="CHEBI:30616"/>
        <dbReference type="ChEBI" id="CHEBI:61977"/>
        <dbReference type="ChEBI" id="CHEBI:456216"/>
        <dbReference type="EC" id="2.7.11.1"/>
    </reaction>
</comment>
<dbReference type="Gene3D" id="1.10.510.10">
    <property type="entry name" value="Transferase(Phosphotransferase) domain 1"/>
    <property type="match status" value="1"/>
</dbReference>
<dbReference type="GO" id="GO:0005829">
    <property type="term" value="C:cytosol"/>
    <property type="evidence" value="ECO:0007669"/>
    <property type="project" value="TreeGrafter"/>
</dbReference>
<dbReference type="AlphaFoldDB" id="A0AAP2REA2"/>
<keyword evidence="7" id="KW-0547">Nucleotide-binding</keyword>
<dbReference type="Proteomes" id="UP001320159">
    <property type="component" value="Unassembled WGS sequence"/>
</dbReference>
<evidence type="ECO:0000256" key="9">
    <source>
        <dbReference type="ARBA" id="ARBA00022840"/>
    </source>
</evidence>
<comment type="caution">
    <text evidence="14">The sequence shown here is derived from an EMBL/GenBank/DDBJ whole genome shotgun (WGS) entry which is preliminary data.</text>
</comment>
<protein>
    <recommendedName>
        <fullName evidence="3">non-specific serine/threonine protein kinase</fullName>
        <ecNumber evidence="3">2.7.11.1</ecNumber>
    </recommendedName>
</protein>
<keyword evidence="8 14" id="KW-0418">Kinase</keyword>
<evidence type="ECO:0000256" key="11">
    <source>
        <dbReference type="ARBA" id="ARBA00047899"/>
    </source>
</evidence>
<dbReference type="Gene3D" id="3.30.200.20">
    <property type="entry name" value="Phosphorylase Kinase, domain 1"/>
    <property type="match status" value="1"/>
</dbReference>
<dbReference type="CDD" id="cd05144">
    <property type="entry name" value="RIO2_C"/>
    <property type="match status" value="1"/>
</dbReference>
<dbReference type="PROSITE" id="PS00109">
    <property type="entry name" value="PROTEIN_KINASE_TYR"/>
    <property type="match status" value="1"/>
</dbReference>
<dbReference type="InterPro" id="IPR018934">
    <property type="entry name" value="RIO_dom"/>
</dbReference>
<evidence type="ECO:0000313" key="15">
    <source>
        <dbReference type="Proteomes" id="UP001320159"/>
    </source>
</evidence>
<comment type="catalytic activity">
    <reaction evidence="12">
        <text>L-seryl-[protein] + ATP = O-phospho-L-seryl-[protein] + ADP + H(+)</text>
        <dbReference type="Rhea" id="RHEA:17989"/>
        <dbReference type="Rhea" id="RHEA-COMP:9863"/>
        <dbReference type="Rhea" id="RHEA-COMP:11604"/>
        <dbReference type="ChEBI" id="CHEBI:15378"/>
        <dbReference type="ChEBI" id="CHEBI:29999"/>
        <dbReference type="ChEBI" id="CHEBI:30616"/>
        <dbReference type="ChEBI" id="CHEBI:83421"/>
        <dbReference type="ChEBI" id="CHEBI:456216"/>
        <dbReference type="EC" id="2.7.11.1"/>
    </reaction>
</comment>
<dbReference type="Gene3D" id="1.10.10.10">
    <property type="entry name" value="Winged helix-like DNA-binding domain superfamily/Winged helix DNA-binding domain"/>
    <property type="match status" value="1"/>
</dbReference>
<keyword evidence="5" id="KW-0808">Transferase</keyword>
<dbReference type="InterPro" id="IPR030484">
    <property type="entry name" value="Rio2"/>
</dbReference>
<dbReference type="FunFam" id="1.10.10.10:FF:000647">
    <property type="entry name" value="Serine/threonine protein kinase"/>
    <property type="match status" value="1"/>
</dbReference>
<evidence type="ECO:0000256" key="6">
    <source>
        <dbReference type="ARBA" id="ARBA00022723"/>
    </source>
</evidence>
<accession>A0AAP2REA2</accession>
<evidence type="ECO:0000256" key="7">
    <source>
        <dbReference type="ARBA" id="ARBA00022741"/>
    </source>
</evidence>
<dbReference type="Pfam" id="PF01163">
    <property type="entry name" value="RIO1"/>
    <property type="match status" value="1"/>
</dbReference>
<dbReference type="Pfam" id="PF09202">
    <property type="entry name" value="Rio2_N"/>
    <property type="match status" value="1"/>
</dbReference>
<dbReference type="PANTHER" id="PTHR45852:SF1">
    <property type="entry name" value="SERINE_THREONINE-PROTEIN KINASE RIO2"/>
    <property type="match status" value="1"/>
</dbReference>
<dbReference type="EC" id="2.7.11.1" evidence="3"/>
<evidence type="ECO:0000259" key="13">
    <source>
        <dbReference type="SMART" id="SM00090"/>
    </source>
</evidence>
<dbReference type="FunFam" id="3.30.200.20:FF:000052">
    <property type="entry name" value="Serine/threonine-protein kinase RIO2"/>
    <property type="match status" value="1"/>
</dbReference>
<dbReference type="InterPro" id="IPR036388">
    <property type="entry name" value="WH-like_DNA-bd_sf"/>
</dbReference>
<evidence type="ECO:0000256" key="12">
    <source>
        <dbReference type="ARBA" id="ARBA00048679"/>
    </source>
</evidence>
<sequence>MIDHAAVYRSLLPIEIEVMKGIENGMKTHEWVPVESIVSYTGLNQKEVEFRLKKLSKQELIEWLTLSYTGYRLKFNGYDILAINTFVKKDTIEALGNVIGVGKESVIIAAMSVTGEVAIKFHREGRTSFKQVKRTREHLINIEHYSWQYAAKLAANREFEAMQKLYPEVRIPQPIDYNRHAIVMSIVDGADLVRAQVADPEWYLDEILKQVKIAYDLGYIHGDLSEYNVMVSDKGITIIDWPQYVTVGSKTAESLLNRDISNILTYFERKYRVTRDLEETIKSIKGE</sequence>
<keyword evidence="15" id="KW-1185">Reference proteome</keyword>
<keyword evidence="10" id="KW-0460">Magnesium</keyword>
<keyword evidence="9" id="KW-0067">ATP-binding</keyword>
<dbReference type="GO" id="GO:0004674">
    <property type="term" value="F:protein serine/threonine kinase activity"/>
    <property type="evidence" value="ECO:0007669"/>
    <property type="project" value="UniProtKB-KW"/>
</dbReference>
<name>A0AAP2REA2_9EURY</name>
<evidence type="ECO:0000256" key="4">
    <source>
        <dbReference type="ARBA" id="ARBA00022527"/>
    </source>
</evidence>
<dbReference type="SMART" id="SM00090">
    <property type="entry name" value="RIO"/>
    <property type="match status" value="1"/>
</dbReference>
<dbReference type="PANTHER" id="PTHR45852">
    <property type="entry name" value="SER/THR-PROTEIN KINASE RIO2"/>
    <property type="match status" value="1"/>
</dbReference>
<dbReference type="InterPro" id="IPR000687">
    <property type="entry name" value="RIO_kinase"/>
</dbReference>
<evidence type="ECO:0000256" key="5">
    <source>
        <dbReference type="ARBA" id="ARBA00022679"/>
    </source>
</evidence>
<gene>
    <name evidence="14" type="ORF">CUJ83_08060</name>
</gene>
<evidence type="ECO:0000256" key="3">
    <source>
        <dbReference type="ARBA" id="ARBA00012513"/>
    </source>
</evidence>
<dbReference type="GO" id="GO:0046872">
    <property type="term" value="F:metal ion binding"/>
    <property type="evidence" value="ECO:0007669"/>
    <property type="project" value="UniProtKB-KW"/>
</dbReference>
<dbReference type="EMBL" id="PGCK01000006">
    <property type="protein sequence ID" value="MCD1294950.1"/>
    <property type="molecule type" value="Genomic_DNA"/>
</dbReference>
<reference evidence="14 15" key="1">
    <citation type="submission" date="2017-11" db="EMBL/GenBank/DDBJ databases">
        <title>Isolation and Characterization of Family Methanocellaceae Species from Potential Methane Hydrate Area Offshore Southwestern Taiwan.</title>
        <authorList>
            <person name="Zhang W.-L."/>
            <person name="Chen W.-C."/>
            <person name="Lai M.-C."/>
            <person name="Chen S.-C."/>
        </authorList>
    </citation>
    <scope>NUCLEOTIDE SEQUENCE [LARGE SCALE GENOMIC DNA]</scope>
    <source>
        <strain evidence="14 15">CWC-04</strain>
    </source>
</reference>
<dbReference type="PROSITE" id="PS01245">
    <property type="entry name" value="RIO1"/>
    <property type="match status" value="1"/>
</dbReference>
<dbReference type="InterPro" id="IPR015285">
    <property type="entry name" value="RIO2_wHTH_N"/>
</dbReference>
<dbReference type="SUPFAM" id="SSF46785">
    <property type="entry name" value="Winged helix' DNA-binding domain"/>
    <property type="match status" value="1"/>
</dbReference>
<dbReference type="SUPFAM" id="SSF56112">
    <property type="entry name" value="Protein kinase-like (PK-like)"/>
    <property type="match status" value="1"/>
</dbReference>
<keyword evidence="4 14" id="KW-0723">Serine/threonine-protein kinase</keyword>
<dbReference type="InterPro" id="IPR011009">
    <property type="entry name" value="Kinase-like_dom_sf"/>
</dbReference>
<feature type="domain" description="RIO kinase" evidence="13">
    <location>
        <begin position="65"/>
        <end position="286"/>
    </location>
</feature>
<dbReference type="GO" id="GO:0030490">
    <property type="term" value="P:maturation of SSU-rRNA"/>
    <property type="evidence" value="ECO:0007669"/>
    <property type="project" value="TreeGrafter"/>
</dbReference>
<organism evidence="14 15">
    <name type="scientific">Methanooceanicella nereidis</name>
    <dbReference type="NCBI Taxonomy" id="2052831"/>
    <lineage>
        <taxon>Archaea</taxon>
        <taxon>Methanobacteriati</taxon>
        <taxon>Methanobacteriota</taxon>
        <taxon>Stenosarchaea group</taxon>
        <taxon>Methanomicrobia</taxon>
        <taxon>Methanocellales</taxon>
        <taxon>Methanocellaceae</taxon>
        <taxon>Methanooceanicella</taxon>
    </lineage>
</organism>
<evidence type="ECO:0000313" key="14">
    <source>
        <dbReference type="EMBL" id="MCD1294950.1"/>
    </source>
</evidence>
<comment type="similarity">
    <text evidence="2">Belongs to the protein kinase superfamily. RIO-type Ser/Thr kinase family.</text>
</comment>